<dbReference type="InterPro" id="IPR029058">
    <property type="entry name" value="AB_hydrolase_fold"/>
</dbReference>
<dbReference type="InterPro" id="IPR000073">
    <property type="entry name" value="AB_hydrolase_1"/>
</dbReference>
<dbReference type="RefSeq" id="WP_190267167.1">
    <property type="nucleotide sequence ID" value="NZ_BAABAD010000004.1"/>
</dbReference>
<evidence type="ECO:0000256" key="1">
    <source>
        <dbReference type="ARBA" id="ARBA00022801"/>
    </source>
</evidence>
<dbReference type="EMBL" id="JACWMS010000002">
    <property type="protein sequence ID" value="MBD1320540.1"/>
    <property type="molecule type" value="Genomic_DNA"/>
</dbReference>
<comment type="caution">
    <text evidence="3">The sequence shown here is derived from an EMBL/GenBank/DDBJ whole genome shotgun (WGS) entry which is preliminary data.</text>
</comment>
<evidence type="ECO:0000313" key="4">
    <source>
        <dbReference type="Proteomes" id="UP000602395"/>
    </source>
</evidence>
<dbReference type="GO" id="GO:0016787">
    <property type="term" value="F:hydrolase activity"/>
    <property type="evidence" value="ECO:0007669"/>
    <property type="project" value="UniProtKB-KW"/>
</dbReference>
<proteinExistence type="predicted"/>
<dbReference type="SUPFAM" id="SSF53474">
    <property type="entry name" value="alpha/beta-Hydrolases"/>
    <property type="match status" value="1"/>
</dbReference>
<protein>
    <submittedName>
        <fullName evidence="3">Alpha/beta hydrolase</fullName>
    </submittedName>
</protein>
<keyword evidence="4" id="KW-1185">Reference proteome</keyword>
<evidence type="ECO:0000259" key="2">
    <source>
        <dbReference type="Pfam" id="PF00561"/>
    </source>
</evidence>
<organism evidence="3 4">
    <name type="scientific">Gordonia hankookensis</name>
    <dbReference type="NCBI Taxonomy" id="589403"/>
    <lineage>
        <taxon>Bacteria</taxon>
        <taxon>Bacillati</taxon>
        <taxon>Actinomycetota</taxon>
        <taxon>Actinomycetes</taxon>
        <taxon>Mycobacteriales</taxon>
        <taxon>Gordoniaceae</taxon>
        <taxon>Gordonia</taxon>
    </lineage>
</organism>
<gene>
    <name evidence="3" type="ORF">IDF66_13210</name>
</gene>
<dbReference type="Proteomes" id="UP000602395">
    <property type="component" value="Unassembled WGS sequence"/>
</dbReference>
<keyword evidence="1 3" id="KW-0378">Hydrolase</keyword>
<sequence>MSITEQGSGVPVILCHGFPGLGYSWRHQIPAIAAAGRHAVAPDMRGYGHSSRPTDAAAYDRTTTVADIEGLLDALGADRAIFAGHDFGAQLTWDLARWIPDRVAGLIQVSVPLTPRMPVSPSTIYTAMARDHFLHFHYFQQPGVADQELDNNAEEFLRRIFWALSDVDRYRTCWEHPSEGNGYLDVLPPAPALPWPWLSSDEFDHYVAEFRRTGFTGGLNWYRAADAVWVQNESVGDAEIHTPTLFVVGDRDPVLGMMGRDPLGSMKQLVPGLRHVETIPGAGHFVQMQEPDRVNAAILNFLDAV</sequence>
<dbReference type="PANTHER" id="PTHR43329">
    <property type="entry name" value="EPOXIDE HYDROLASE"/>
    <property type="match status" value="1"/>
</dbReference>
<evidence type="ECO:0000313" key="3">
    <source>
        <dbReference type="EMBL" id="MBD1320540.1"/>
    </source>
</evidence>
<accession>A0ABR7WCM6</accession>
<dbReference type="InterPro" id="IPR000639">
    <property type="entry name" value="Epox_hydrolase-like"/>
</dbReference>
<dbReference type="PRINTS" id="PR00412">
    <property type="entry name" value="EPOXHYDRLASE"/>
</dbReference>
<feature type="domain" description="AB hydrolase-1" evidence="2">
    <location>
        <begin position="11"/>
        <end position="291"/>
    </location>
</feature>
<name>A0ABR7WCM6_9ACTN</name>
<reference evidence="3 4" key="1">
    <citation type="submission" date="2020-09" db="EMBL/GenBank/DDBJ databases">
        <title>Novel species in genus Gordonia.</title>
        <authorList>
            <person name="Zhang G."/>
        </authorList>
    </citation>
    <scope>NUCLEOTIDE SEQUENCE [LARGE SCALE GENOMIC DNA]</scope>
    <source>
        <strain evidence="3 4">ON-33</strain>
    </source>
</reference>
<dbReference type="Pfam" id="PF00561">
    <property type="entry name" value="Abhydrolase_1"/>
    <property type="match status" value="1"/>
</dbReference>
<dbReference type="Gene3D" id="3.40.50.1820">
    <property type="entry name" value="alpha/beta hydrolase"/>
    <property type="match status" value="1"/>
</dbReference>